<dbReference type="AlphaFoldDB" id="A0A9W6WME1"/>
<sequence>MLDFLHASGSPDVELGTMQGFTALARSWRVLSHLFPDIHVQLYRVEQTALSTDSLLASTTTTITITANTLYDVFPHLVDDTDDEDENCARIALKLLGQRLRMDGSVWFDWDRSSRRVVRLYSQADMLSPLLQLRGNLEDVSITFSKALVTPDFNLVS</sequence>
<comment type="caution">
    <text evidence="1">The sequence shown here is derived from an EMBL/GenBank/DDBJ whole genome shotgun (WGS) entry which is preliminary data.</text>
</comment>
<keyword evidence="2" id="KW-1185">Reference proteome</keyword>
<dbReference type="EMBL" id="BSXW01000025">
    <property type="protein sequence ID" value="GMF09964.1"/>
    <property type="molecule type" value="Genomic_DNA"/>
</dbReference>
<evidence type="ECO:0000313" key="2">
    <source>
        <dbReference type="Proteomes" id="UP001165083"/>
    </source>
</evidence>
<dbReference type="Proteomes" id="UP001165083">
    <property type="component" value="Unassembled WGS sequence"/>
</dbReference>
<dbReference type="OrthoDB" id="118383at2759"/>
<accession>A0A9W6WME1</accession>
<reference evidence="1" key="1">
    <citation type="submission" date="2023-04" db="EMBL/GenBank/DDBJ databases">
        <title>Phytophthora lilii NBRC 32176.</title>
        <authorList>
            <person name="Ichikawa N."/>
            <person name="Sato H."/>
            <person name="Tonouchi N."/>
        </authorList>
    </citation>
    <scope>NUCLEOTIDE SEQUENCE</scope>
    <source>
        <strain evidence="1">NBRC 32176</strain>
    </source>
</reference>
<gene>
    <name evidence="1" type="ORF">Plil01_000082100</name>
</gene>
<protein>
    <submittedName>
        <fullName evidence="1">Unnamed protein product</fullName>
    </submittedName>
</protein>
<name>A0A9W6WME1_9STRA</name>
<organism evidence="1 2">
    <name type="scientific">Phytophthora lilii</name>
    <dbReference type="NCBI Taxonomy" id="2077276"/>
    <lineage>
        <taxon>Eukaryota</taxon>
        <taxon>Sar</taxon>
        <taxon>Stramenopiles</taxon>
        <taxon>Oomycota</taxon>
        <taxon>Peronosporomycetes</taxon>
        <taxon>Peronosporales</taxon>
        <taxon>Peronosporaceae</taxon>
        <taxon>Phytophthora</taxon>
    </lineage>
</organism>
<evidence type="ECO:0000313" key="1">
    <source>
        <dbReference type="EMBL" id="GMF09964.1"/>
    </source>
</evidence>
<proteinExistence type="predicted"/>